<dbReference type="InterPro" id="IPR029035">
    <property type="entry name" value="DHS-like_NAD/FAD-binding_dom"/>
</dbReference>
<dbReference type="EMBL" id="BART01026024">
    <property type="protein sequence ID" value="GAG92040.1"/>
    <property type="molecule type" value="Genomic_DNA"/>
</dbReference>
<dbReference type="GO" id="GO:0009097">
    <property type="term" value="P:isoleucine biosynthetic process"/>
    <property type="evidence" value="ECO:0007669"/>
    <property type="project" value="TreeGrafter"/>
</dbReference>
<dbReference type="SUPFAM" id="SSF52518">
    <property type="entry name" value="Thiamin diphosphate-binding fold (THDP-binding)"/>
    <property type="match status" value="1"/>
</dbReference>
<dbReference type="Pfam" id="PF00205">
    <property type="entry name" value="TPP_enzyme_M"/>
    <property type="match status" value="1"/>
</dbReference>
<dbReference type="AlphaFoldDB" id="X1BAD6"/>
<gene>
    <name evidence="5" type="ORF">S01H4_46547</name>
</gene>
<dbReference type="SUPFAM" id="SSF52467">
    <property type="entry name" value="DHS-like NAD/FAD-binding domain"/>
    <property type="match status" value="1"/>
</dbReference>
<evidence type="ECO:0008006" key="6">
    <source>
        <dbReference type="Google" id="ProtNLM"/>
    </source>
</evidence>
<evidence type="ECO:0000259" key="4">
    <source>
        <dbReference type="Pfam" id="PF02776"/>
    </source>
</evidence>
<dbReference type="Pfam" id="PF02776">
    <property type="entry name" value="TPP_enzyme_N"/>
    <property type="match status" value="1"/>
</dbReference>
<comment type="similarity">
    <text evidence="2">Belongs to the TPP enzyme family.</text>
</comment>
<proteinExistence type="inferred from homology"/>
<dbReference type="GO" id="GO:0050660">
    <property type="term" value="F:flavin adenine dinucleotide binding"/>
    <property type="evidence" value="ECO:0007669"/>
    <property type="project" value="TreeGrafter"/>
</dbReference>
<protein>
    <recommendedName>
        <fullName evidence="6">Thiamine pyrophosphate enzyme central domain-containing protein</fullName>
    </recommendedName>
</protein>
<dbReference type="InterPro" id="IPR012000">
    <property type="entry name" value="Thiamin_PyroP_enz_cen_dom"/>
</dbReference>
<dbReference type="GO" id="GO:0005948">
    <property type="term" value="C:acetolactate synthase complex"/>
    <property type="evidence" value="ECO:0007669"/>
    <property type="project" value="TreeGrafter"/>
</dbReference>
<dbReference type="GO" id="GO:0003984">
    <property type="term" value="F:acetolactate synthase activity"/>
    <property type="evidence" value="ECO:0007669"/>
    <property type="project" value="TreeGrafter"/>
</dbReference>
<dbReference type="Gene3D" id="3.40.50.1220">
    <property type="entry name" value="TPP-binding domain"/>
    <property type="match status" value="1"/>
</dbReference>
<evidence type="ECO:0000313" key="5">
    <source>
        <dbReference type="EMBL" id="GAG92040.1"/>
    </source>
</evidence>
<evidence type="ECO:0000256" key="1">
    <source>
        <dbReference type="ARBA" id="ARBA00001964"/>
    </source>
</evidence>
<accession>X1BAD6</accession>
<feature type="non-terminal residue" evidence="5">
    <location>
        <position position="1"/>
    </location>
</feature>
<dbReference type="InterPro" id="IPR045229">
    <property type="entry name" value="TPP_enz"/>
</dbReference>
<sequence length="279" mass="30205">AAAHAADAWARVTNKPGVCFGTVGPGATQLVPGVAAAWSDNIPMIVLVPQVNSKFADSFTLQGNLDQVTMFKPITKYQKSVRTIEEVPDAVQKVFREATSGRPRPVLLEIYEDAFLSQKEEDEIPIMSPDQYRCIEKPAVSNELIEKSLDMLLKAEKPLIVSGGGVSRAEGWDELQELAEYLKIPVITTIMGIGTISSKSESFIGTTIAGVGLKAAPEADVILALGCKFSYIMGHGGEPFWKNSQKMIQVDIDPGIIGRAKPITLGVVCDCKQFLKQIL</sequence>
<dbReference type="GO" id="GO:0030976">
    <property type="term" value="F:thiamine pyrophosphate binding"/>
    <property type="evidence" value="ECO:0007669"/>
    <property type="project" value="InterPro"/>
</dbReference>
<dbReference type="PANTHER" id="PTHR18968:SF166">
    <property type="entry name" value="2-HYDROXYACYL-COA LYASE 2"/>
    <property type="match status" value="1"/>
</dbReference>
<dbReference type="InterPro" id="IPR029061">
    <property type="entry name" value="THDP-binding"/>
</dbReference>
<dbReference type="Gene3D" id="3.40.50.970">
    <property type="match status" value="1"/>
</dbReference>
<dbReference type="PANTHER" id="PTHR18968">
    <property type="entry name" value="THIAMINE PYROPHOSPHATE ENZYMES"/>
    <property type="match status" value="1"/>
</dbReference>
<comment type="caution">
    <text evidence="5">The sequence shown here is derived from an EMBL/GenBank/DDBJ whole genome shotgun (WGS) entry which is preliminary data.</text>
</comment>
<feature type="domain" description="Thiamine pyrophosphate enzyme N-terminal TPP-binding" evidence="4">
    <location>
        <begin position="1"/>
        <end position="70"/>
    </location>
</feature>
<dbReference type="CDD" id="cd07035">
    <property type="entry name" value="TPP_PYR_POX_like"/>
    <property type="match status" value="1"/>
</dbReference>
<reference evidence="5" key="1">
    <citation type="journal article" date="2014" name="Front. Microbiol.">
        <title>High frequency of phylogenetically diverse reductive dehalogenase-homologous genes in deep subseafloor sedimentary metagenomes.</title>
        <authorList>
            <person name="Kawai M."/>
            <person name="Futagami T."/>
            <person name="Toyoda A."/>
            <person name="Takaki Y."/>
            <person name="Nishi S."/>
            <person name="Hori S."/>
            <person name="Arai W."/>
            <person name="Tsubouchi T."/>
            <person name="Morono Y."/>
            <person name="Uchiyama I."/>
            <person name="Ito T."/>
            <person name="Fujiyama A."/>
            <person name="Inagaki F."/>
            <person name="Takami H."/>
        </authorList>
    </citation>
    <scope>NUCLEOTIDE SEQUENCE</scope>
    <source>
        <strain evidence="5">Expedition CK06-06</strain>
    </source>
</reference>
<name>X1BAD6_9ZZZZ</name>
<dbReference type="GO" id="GO:0009099">
    <property type="term" value="P:L-valine biosynthetic process"/>
    <property type="evidence" value="ECO:0007669"/>
    <property type="project" value="TreeGrafter"/>
</dbReference>
<feature type="non-terminal residue" evidence="5">
    <location>
        <position position="279"/>
    </location>
</feature>
<evidence type="ECO:0000259" key="3">
    <source>
        <dbReference type="Pfam" id="PF00205"/>
    </source>
</evidence>
<dbReference type="InterPro" id="IPR012001">
    <property type="entry name" value="Thiamin_PyroP_enz_TPP-bd_dom"/>
</dbReference>
<organism evidence="5">
    <name type="scientific">marine sediment metagenome</name>
    <dbReference type="NCBI Taxonomy" id="412755"/>
    <lineage>
        <taxon>unclassified sequences</taxon>
        <taxon>metagenomes</taxon>
        <taxon>ecological metagenomes</taxon>
    </lineage>
</organism>
<comment type="cofactor">
    <cofactor evidence="1">
        <name>thiamine diphosphate</name>
        <dbReference type="ChEBI" id="CHEBI:58937"/>
    </cofactor>
</comment>
<feature type="domain" description="Thiamine pyrophosphate enzyme central" evidence="3">
    <location>
        <begin position="145"/>
        <end position="278"/>
    </location>
</feature>
<evidence type="ECO:0000256" key="2">
    <source>
        <dbReference type="ARBA" id="ARBA00007812"/>
    </source>
</evidence>
<dbReference type="GO" id="GO:0000287">
    <property type="term" value="F:magnesium ion binding"/>
    <property type="evidence" value="ECO:0007669"/>
    <property type="project" value="InterPro"/>
</dbReference>